<dbReference type="EMBL" id="RAVZ01000247">
    <property type="protein sequence ID" value="RKG79285.1"/>
    <property type="molecule type" value="Genomic_DNA"/>
</dbReference>
<dbReference type="Proteomes" id="UP000268094">
    <property type="component" value="Unassembled WGS sequence"/>
</dbReference>
<accession>A0A3A8I7Z1</accession>
<gene>
    <name evidence="2" type="ORF">D7V88_28925</name>
</gene>
<dbReference type="Pfam" id="PF07812">
    <property type="entry name" value="TfuA"/>
    <property type="match status" value="1"/>
</dbReference>
<name>A0A3A8I7Z1_9BACT</name>
<dbReference type="AlphaFoldDB" id="A0A3A8I7Z1"/>
<dbReference type="InterPro" id="IPR012924">
    <property type="entry name" value="TfuA_core"/>
</dbReference>
<organism evidence="2 3">
    <name type="scientific">Corallococcus terminator</name>
    <dbReference type="NCBI Taxonomy" id="2316733"/>
    <lineage>
        <taxon>Bacteria</taxon>
        <taxon>Pseudomonadati</taxon>
        <taxon>Myxococcota</taxon>
        <taxon>Myxococcia</taxon>
        <taxon>Myxococcales</taxon>
        <taxon>Cystobacterineae</taxon>
        <taxon>Myxococcaceae</taxon>
        <taxon>Corallococcus</taxon>
    </lineage>
</organism>
<evidence type="ECO:0000259" key="1">
    <source>
        <dbReference type="Pfam" id="PF07812"/>
    </source>
</evidence>
<dbReference type="OrthoDB" id="118811at2"/>
<feature type="domain" description="TfuA-like core" evidence="1">
    <location>
        <begin position="53"/>
        <end position="172"/>
    </location>
</feature>
<protein>
    <recommendedName>
        <fullName evidence="1">TfuA-like core domain-containing protein</fullName>
    </recommendedName>
</protein>
<proteinExistence type="predicted"/>
<evidence type="ECO:0000313" key="2">
    <source>
        <dbReference type="EMBL" id="RKG79285.1"/>
    </source>
</evidence>
<evidence type="ECO:0000313" key="3">
    <source>
        <dbReference type="Proteomes" id="UP000268094"/>
    </source>
</evidence>
<keyword evidence="3" id="KW-1185">Reference proteome</keyword>
<dbReference type="RefSeq" id="WP_120543849.1">
    <property type="nucleotide sequence ID" value="NZ_RAVZ01000247.1"/>
</dbReference>
<reference evidence="3" key="1">
    <citation type="submission" date="2018-09" db="EMBL/GenBank/DDBJ databases">
        <authorList>
            <person name="Livingstone P.G."/>
            <person name="Whitworth D.E."/>
        </authorList>
    </citation>
    <scope>NUCLEOTIDE SEQUENCE [LARGE SCALE GENOMIC DNA]</scope>
    <source>
        <strain evidence="3">CA054A</strain>
    </source>
</reference>
<comment type="caution">
    <text evidence="2">The sequence shown here is derived from an EMBL/GenBank/DDBJ whole genome shotgun (WGS) entry which is preliminary data.</text>
</comment>
<sequence>MKRRAEDLVVFLGPSLPAAEAHKLAPCTVLPPARQGDVWRALSLKPRALVLVDGVFEAQPSVWHHELLAAMEAGVAVFGGGSMGALRAAELASHGMVGVGRIFGWYRDGVVVDDAEVALLHADAEHGWRPLTVPLVNVRHEAERARKARVLGRSGAQALVDAAAGLFYQERTWARIREAVAPAWSAPSLSAWDAWFADGVEDLKRLDAIACVRSAAEFVGLSAPAMPGARRNPSSLVRRRRLVEDVTRVGGRAVDSGQVLELLRGAPDAAAWAEAGLRRALLAGWVRSLGLTVTEEEIATEEAAWWKERGVRSSRREAFLAASGLDAPGLRRLCETRALERLALAQASRLLPDGPSWDEALASEARLGGQWEQAARALLSQADATDEDAAEGD</sequence>